<evidence type="ECO:0000256" key="4">
    <source>
        <dbReference type="ARBA" id="ARBA00022840"/>
    </source>
</evidence>
<keyword evidence="2" id="KW-0813">Transport</keyword>
<gene>
    <name evidence="6" type="ORF">EI167_12360</name>
</gene>
<dbReference type="RefSeq" id="WP_192541976.1">
    <property type="nucleotide sequence ID" value="NZ_CASHZX010000002.1"/>
</dbReference>
<dbReference type="InterPro" id="IPR003439">
    <property type="entry name" value="ABC_transporter-like_ATP-bd"/>
</dbReference>
<dbReference type="GO" id="GO:0005524">
    <property type="term" value="F:ATP binding"/>
    <property type="evidence" value="ECO:0007669"/>
    <property type="project" value="UniProtKB-KW"/>
</dbReference>
<dbReference type="InterPro" id="IPR027417">
    <property type="entry name" value="P-loop_NTPase"/>
</dbReference>
<accession>A0ABR9FN22</accession>
<evidence type="ECO:0000256" key="3">
    <source>
        <dbReference type="ARBA" id="ARBA00022741"/>
    </source>
</evidence>
<keyword evidence="3" id="KW-0547">Nucleotide-binding</keyword>
<dbReference type="Gene3D" id="3.40.50.300">
    <property type="entry name" value="P-loop containing nucleotide triphosphate hydrolases"/>
    <property type="match status" value="1"/>
</dbReference>
<dbReference type="Proteomes" id="UP000707245">
    <property type="component" value="Unassembled WGS sequence"/>
</dbReference>
<proteinExistence type="inferred from homology"/>
<evidence type="ECO:0000313" key="7">
    <source>
        <dbReference type="Proteomes" id="UP000707245"/>
    </source>
</evidence>
<evidence type="ECO:0000313" key="6">
    <source>
        <dbReference type="EMBL" id="MBE0458226.1"/>
    </source>
</evidence>
<name>A0ABR9FN22_9GAMM</name>
<evidence type="ECO:0000256" key="1">
    <source>
        <dbReference type="ARBA" id="ARBA00005417"/>
    </source>
</evidence>
<evidence type="ECO:0000256" key="2">
    <source>
        <dbReference type="ARBA" id="ARBA00022448"/>
    </source>
</evidence>
<dbReference type="EMBL" id="RRZA01000035">
    <property type="protein sequence ID" value="MBE0458226.1"/>
    <property type="molecule type" value="Genomic_DNA"/>
</dbReference>
<protein>
    <submittedName>
        <fullName evidence="6">ABC transporter ATP-binding protein</fullName>
    </submittedName>
</protein>
<dbReference type="PANTHER" id="PTHR43335">
    <property type="entry name" value="ABC TRANSPORTER, ATP-BINDING PROTEIN"/>
    <property type="match status" value="1"/>
</dbReference>
<keyword evidence="7" id="KW-1185">Reference proteome</keyword>
<evidence type="ECO:0000259" key="5">
    <source>
        <dbReference type="PROSITE" id="PS50893"/>
    </source>
</evidence>
<feature type="domain" description="ABC transporter" evidence="5">
    <location>
        <begin position="5"/>
        <end position="232"/>
    </location>
</feature>
<dbReference type="PANTHER" id="PTHR43335:SF4">
    <property type="entry name" value="ABC TRANSPORTER, ATP-BINDING PROTEIN"/>
    <property type="match status" value="1"/>
</dbReference>
<dbReference type="Pfam" id="PF00005">
    <property type="entry name" value="ABC_tran"/>
    <property type="match status" value="1"/>
</dbReference>
<reference evidence="6 7" key="1">
    <citation type="submission" date="2020-07" db="EMBL/GenBank/DDBJ databases">
        <title>Halophilic bacteria isolated from french cheeses.</title>
        <authorList>
            <person name="Kothe C.I."/>
            <person name="Farah-Kraiem B."/>
            <person name="Renault P."/>
            <person name="Dridi B."/>
        </authorList>
    </citation>
    <scope>NUCLEOTIDE SEQUENCE [LARGE SCALE GENOMIC DNA]</scope>
    <source>
        <strain evidence="6 7">FME14</strain>
    </source>
</reference>
<dbReference type="PROSITE" id="PS00211">
    <property type="entry name" value="ABC_TRANSPORTER_1"/>
    <property type="match status" value="1"/>
</dbReference>
<dbReference type="PROSITE" id="PS50893">
    <property type="entry name" value="ABC_TRANSPORTER_2"/>
    <property type="match status" value="1"/>
</dbReference>
<dbReference type="InterPro" id="IPR017871">
    <property type="entry name" value="ABC_transporter-like_CS"/>
</dbReference>
<sequence>MSTLIQATGLTKQYGSKLALDNVSFEIQKGAPVALVGPNGAGKTTLFSLLCGYILPTKGTLSILGHNPGSSELFGKLSALPQDAQLDPRFSISHQLAFYGQLQGLSSKQSQAEAIRVLELVGLAEAAKQRADDLSHGMRKRVTIGQALIGKPQIVMLDEATAGLDPIHAREIRQLVSELSSEATFILSSHDLTELERLCSHVLHLDKGKLTEHPKQNNSNEQQIGFITLLLNEQYADVEAKIQALPDVSKVYMSQAKEYVIEYQKTATPFDITLLQFCYQQGWRYRQLVNGHTLENQIFKQETV</sequence>
<keyword evidence="4 6" id="KW-0067">ATP-binding</keyword>
<comment type="caution">
    <text evidence="6">The sequence shown here is derived from an EMBL/GenBank/DDBJ whole genome shotgun (WGS) entry which is preliminary data.</text>
</comment>
<dbReference type="InterPro" id="IPR003593">
    <property type="entry name" value="AAA+_ATPase"/>
</dbReference>
<dbReference type="SMART" id="SM00382">
    <property type="entry name" value="AAA"/>
    <property type="match status" value="1"/>
</dbReference>
<dbReference type="SUPFAM" id="SSF52540">
    <property type="entry name" value="P-loop containing nucleoside triphosphate hydrolases"/>
    <property type="match status" value="1"/>
</dbReference>
<comment type="similarity">
    <text evidence="1">Belongs to the ABC transporter superfamily.</text>
</comment>
<organism evidence="6 7">
    <name type="scientific">Pseudoalteromonas prydzensis</name>
    <dbReference type="NCBI Taxonomy" id="182141"/>
    <lineage>
        <taxon>Bacteria</taxon>
        <taxon>Pseudomonadati</taxon>
        <taxon>Pseudomonadota</taxon>
        <taxon>Gammaproteobacteria</taxon>
        <taxon>Alteromonadales</taxon>
        <taxon>Pseudoalteromonadaceae</taxon>
        <taxon>Pseudoalteromonas</taxon>
    </lineage>
</organism>